<organism evidence="4 5">
    <name type="scientific">Baudoinia panamericana (strain UAMH 10762)</name>
    <name type="common">Angels' share fungus</name>
    <name type="synonym">Baudoinia compniacensis (strain UAMH 10762)</name>
    <dbReference type="NCBI Taxonomy" id="717646"/>
    <lineage>
        <taxon>Eukaryota</taxon>
        <taxon>Fungi</taxon>
        <taxon>Dikarya</taxon>
        <taxon>Ascomycota</taxon>
        <taxon>Pezizomycotina</taxon>
        <taxon>Dothideomycetes</taxon>
        <taxon>Dothideomycetidae</taxon>
        <taxon>Mycosphaerellales</taxon>
        <taxon>Teratosphaeriaceae</taxon>
        <taxon>Baudoinia</taxon>
    </lineage>
</organism>
<feature type="compositionally biased region" description="Low complexity" evidence="1">
    <location>
        <begin position="280"/>
        <end position="292"/>
    </location>
</feature>
<keyword evidence="2" id="KW-0812">Transmembrane</keyword>
<dbReference type="RefSeq" id="XP_007679796.1">
    <property type="nucleotide sequence ID" value="XM_007681606.1"/>
</dbReference>
<feature type="compositionally biased region" description="Polar residues" evidence="1">
    <location>
        <begin position="69"/>
        <end position="82"/>
    </location>
</feature>
<dbReference type="OMA" id="YAMYPQN"/>
<evidence type="ECO:0000256" key="1">
    <source>
        <dbReference type="SAM" id="MobiDB-lite"/>
    </source>
</evidence>
<keyword evidence="5" id="KW-1185">Reference proteome</keyword>
<proteinExistence type="predicted"/>
<evidence type="ECO:0000313" key="5">
    <source>
        <dbReference type="Proteomes" id="UP000011761"/>
    </source>
</evidence>
<accession>M2N1A9</accession>
<sequence length="760" mass="82251">MERRSLLDGEATPTHENPNVFDDEFEVEDFDVPVDGYRPPQDTESEGRPSIESPPVRIVSAHYAASPVSPISRQSSHATARNSMRKSRAGAENPFASPEDDGYEHAPRLTFEPENVRRSVSSTSSRQFAGSSTPRLGAGPSHPYGAYPQGTLPRTPSMATQSTLRAPRGQSAAAQNGPQHPYALYPQGVAEDDDEELTEASPIPVGFTGLGQTYHRRRGPEGEEQDIIGEDGHTEQLPPYTRYPEDAPEKMPLLVPEAPRALHSRAPVAGSDPTMSLMHTPIQPSQTPQPQSMTDESNLRAGRPASIASAEARNDSFVTDSSTSKSWKEKTWKERRKTKLCGVPLGWVLLVVGVAVFMVIVISAVIGGFLNHQKNEQKQILTSGGTSLYDASAIPTPVSAAPPTGTYALSLSTPQEAQAACLVQSNQQAAWACNLAGNPAAVLTVVRPPNVNQTGAYMSYSSSDKTISYGSQNYMMQTLWAPFMTVQDNDAPGDGPAYYFQQFYDKVVVVPESALTAPTAAPGSNTKRQALDLAPGWLQQKQVASAGEKPWFCVWNNTFMEGFIYVQQPIASTYSLATPTPTPTNISSPVTKSPATTAPITAKVTLPSTTITWTGPPSAYASWATHLAQYQTQGGYDYDGYDGNDGNNNHKEKRQYDPDALYDSLSVYPKVVKIEERRLPGNTVQPYCQQYQILDDGGYGLLTYPGTSQVIAIQLDEVDPGYGAYQSAGVAGSRRKQMLGERATVPGTCHCQWMSGQSGQ</sequence>
<name>M2N1A9_BAUPA</name>
<keyword evidence="2" id="KW-1133">Transmembrane helix</keyword>
<evidence type="ECO:0000259" key="3">
    <source>
        <dbReference type="Pfam" id="PF25130"/>
    </source>
</evidence>
<evidence type="ECO:0000313" key="4">
    <source>
        <dbReference type="EMBL" id="EMC92719.1"/>
    </source>
</evidence>
<dbReference type="InterPro" id="IPR056722">
    <property type="entry name" value="DUF7820"/>
</dbReference>
<dbReference type="GeneID" id="19113293"/>
<dbReference type="eggNOG" id="ENOG502SJP0">
    <property type="taxonomic scope" value="Eukaryota"/>
</dbReference>
<protein>
    <recommendedName>
        <fullName evidence="3">DUF7820 domain-containing protein</fullName>
    </recommendedName>
</protein>
<dbReference type="OrthoDB" id="5384459at2759"/>
<dbReference type="KEGG" id="bcom:BAUCODRAFT_37619"/>
<feature type="domain" description="DUF7820" evidence="3">
    <location>
        <begin position="386"/>
        <end position="755"/>
    </location>
</feature>
<dbReference type="HOGENOM" id="CLU_011816_1_0_1"/>
<dbReference type="EMBL" id="KB445561">
    <property type="protein sequence ID" value="EMC92719.1"/>
    <property type="molecule type" value="Genomic_DNA"/>
</dbReference>
<evidence type="ECO:0000256" key="2">
    <source>
        <dbReference type="SAM" id="Phobius"/>
    </source>
</evidence>
<dbReference type="AlphaFoldDB" id="M2N1A9"/>
<feature type="compositionally biased region" description="Acidic residues" evidence="1">
    <location>
        <begin position="21"/>
        <end position="32"/>
    </location>
</feature>
<dbReference type="PANTHER" id="PTHR42078:SF1">
    <property type="entry name" value="GLUCAN 1, 4-ALPHA-GLUCOSIDASE"/>
    <property type="match status" value="1"/>
</dbReference>
<dbReference type="PANTHER" id="PTHR42078">
    <property type="entry name" value="GLUCAN 1, 4-ALPHA-GLUCOSIDASE"/>
    <property type="match status" value="1"/>
</dbReference>
<feature type="region of interest" description="Disordered" evidence="1">
    <location>
        <begin position="1"/>
        <end position="247"/>
    </location>
</feature>
<gene>
    <name evidence="4" type="ORF">BAUCODRAFT_37619</name>
</gene>
<dbReference type="Proteomes" id="UP000011761">
    <property type="component" value="Unassembled WGS sequence"/>
</dbReference>
<feature type="compositionally biased region" description="Polar residues" evidence="1">
    <location>
        <begin position="152"/>
        <end position="164"/>
    </location>
</feature>
<feature type="region of interest" description="Disordered" evidence="1">
    <location>
        <begin position="265"/>
        <end position="302"/>
    </location>
</feature>
<keyword evidence="2" id="KW-0472">Membrane</keyword>
<dbReference type="Pfam" id="PF25130">
    <property type="entry name" value="DUF7820"/>
    <property type="match status" value="1"/>
</dbReference>
<reference evidence="4 5" key="1">
    <citation type="journal article" date="2012" name="PLoS Pathog.">
        <title>Diverse lifestyles and strategies of plant pathogenesis encoded in the genomes of eighteen Dothideomycetes fungi.</title>
        <authorList>
            <person name="Ohm R.A."/>
            <person name="Feau N."/>
            <person name="Henrissat B."/>
            <person name="Schoch C.L."/>
            <person name="Horwitz B.A."/>
            <person name="Barry K.W."/>
            <person name="Condon B.J."/>
            <person name="Copeland A.C."/>
            <person name="Dhillon B."/>
            <person name="Glaser F."/>
            <person name="Hesse C.N."/>
            <person name="Kosti I."/>
            <person name="LaButti K."/>
            <person name="Lindquist E.A."/>
            <person name="Lucas S."/>
            <person name="Salamov A.A."/>
            <person name="Bradshaw R.E."/>
            <person name="Ciuffetti L."/>
            <person name="Hamelin R.C."/>
            <person name="Kema G.H.J."/>
            <person name="Lawrence C."/>
            <person name="Scott J.A."/>
            <person name="Spatafora J.W."/>
            <person name="Turgeon B.G."/>
            <person name="de Wit P.J.G.M."/>
            <person name="Zhong S."/>
            <person name="Goodwin S.B."/>
            <person name="Grigoriev I.V."/>
        </authorList>
    </citation>
    <scope>NUCLEOTIDE SEQUENCE [LARGE SCALE GENOMIC DNA]</scope>
    <source>
        <strain evidence="4 5">UAMH 10762</strain>
    </source>
</reference>
<feature type="transmembrane region" description="Helical" evidence="2">
    <location>
        <begin position="345"/>
        <end position="370"/>
    </location>
</feature>